<accession>A0ABY5VMH4</accession>
<dbReference type="EMBL" id="CP102290">
    <property type="protein sequence ID" value="UWP61462.1"/>
    <property type="molecule type" value="Genomic_DNA"/>
</dbReference>
<keyword evidence="2" id="KW-1185">Reference proteome</keyword>
<organism evidence="1 2">
    <name type="scientific">Ruminococcus gauvreauii</name>
    <dbReference type="NCBI Taxonomy" id="438033"/>
    <lineage>
        <taxon>Bacteria</taxon>
        <taxon>Bacillati</taxon>
        <taxon>Bacillota</taxon>
        <taxon>Clostridia</taxon>
        <taxon>Eubacteriales</taxon>
        <taxon>Oscillospiraceae</taxon>
        <taxon>Ruminococcus</taxon>
    </lineage>
</organism>
<sequence>MEAAFGGLYSNTVQSFDFSASDQVEQVQLSNYMPFFNVGANQNEMQIYIPGEYEINYMIRIAPVEGTDQTISAGVRQNGTFIDSTLQYSTLSTTDTTILQGSVIEFLSGQVDLAFYSTSAAVFDLASFTNATLTVKRISPFS</sequence>
<gene>
    <name evidence="1" type="ORF">NQ502_14470</name>
</gene>
<dbReference type="RefSeq" id="WP_242830311.1">
    <property type="nucleotide sequence ID" value="NZ_CABLBR010000053.1"/>
</dbReference>
<dbReference type="Gene3D" id="2.60.120.40">
    <property type="match status" value="1"/>
</dbReference>
<name>A0ABY5VMH4_9FIRM</name>
<evidence type="ECO:0008006" key="3">
    <source>
        <dbReference type="Google" id="ProtNLM"/>
    </source>
</evidence>
<proteinExistence type="predicted"/>
<protein>
    <recommendedName>
        <fullName evidence="3">BclA C-terminal domain-containing protein</fullName>
    </recommendedName>
</protein>
<evidence type="ECO:0000313" key="2">
    <source>
        <dbReference type="Proteomes" id="UP001060164"/>
    </source>
</evidence>
<reference evidence="1" key="1">
    <citation type="journal article" date="2022" name="Cell">
        <title>Design, construction, and in vivo augmentation of a complex gut microbiome.</title>
        <authorList>
            <person name="Cheng A.G."/>
            <person name="Ho P.Y."/>
            <person name="Aranda-Diaz A."/>
            <person name="Jain S."/>
            <person name="Yu F.B."/>
            <person name="Meng X."/>
            <person name="Wang M."/>
            <person name="Iakiviak M."/>
            <person name="Nagashima K."/>
            <person name="Zhao A."/>
            <person name="Murugkar P."/>
            <person name="Patil A."/>
            <person name="Atabakhsh K."/>
            <person name="Weakley A."/>
            <person name="Yan J."/>
            <person name="Brumbaugh A.R."/>
            <person name="Higginbottom S."/>
            <person name="Dimas A."/>
            <person name="Shiver A.L."/>
            <person name="Deutschbauer A."/>
            <person name="Neff N."/>
            <person name="Sonnenburg J.L."/>
            <person name="Huang K.C."/>
            <person name="Fischbach M.A."/>
        </authorList>
    </citation>
    <scope>NUCLEOTIDE SEQUENCE</scope>
    <source>
        <strain evidence="1">DSM 19829</strain>
    </source>
</reference>
<evidence type="ECO:0000313" key="1">
    <source>
        <dbReference type="EMBL" id="UWP61462.1"/>
    </source>
</evidence>
<dbReference type="InterPro" id="IPR008983">
    <property type="entry name" value="Tumour_necrosis_fac-like_dom"/>
</dbReference>
<dbReference type="Proteomes" id="UP001060164">
    <property type="component" value="Chromosome"/>
</dbReference>